<evidence type="ECO:0000313" key="8">
    <source>
        <dbReference type="Proteomes" id="UP000436483"/>
    </source>
</evidence>
<dbReference type="RefSeq" id="WP_160887985.1">
    <property type="nucleotide sequence ID" value="NZ_WURB01000029.1"/>
</dbReference>
<feature type="region of interest" description="Disordered" evidence="4">
    <location>
        <begin position="971"/>
        <end position="993"/>
    </location>
</feature>
<feature type="compositionally biased region" description="Basic and acidic residues" evidence="4">
    <location>
        <begin position="920"/>
        <end position="930"/>
    </location>
</feature>
<dbReference type="InterPro" id="IPR036046">
    <property type="entry name" value="Acylphosphatase-like_dom_sf"/>
</dbReference>
<dbReference type="GO" id="GO:0003677">
    <property type="term" value="F:DNA binding"/>
    <property type="evidence" value="ECO:0007669"/>
    <property type="project" value="InterPro"/>
</dbReference>
<dbReference type="Gene3D" id="1.10.4100.10">
    <property type="entry name" value="2-methylcitrate dehydratase PrpD"/>
    <property type="match status" value="1"/>
</dbReference>
<dbReference type="PANTHER" id="PTHR16943:SF8">
    <property type="entry name" value="2-METHYLCITRATE DEHYDRATASE"/>
    <property type="match status" value="1"/>
</dbReference>
<dbReference type="OrthoDB" id="9795089at2"/>
<evidence type="ECO:0000256" key="5">
    <source>
        <dbReference type="SAM" id="Phobius"/>
    </source>
</evidence>
<dbReference type="PANTHER" id="PTHR16943">
    <property type="entry name" value="2-METHYLCITRATE DEHYDRATASE-RELATED"/>
    <property type="match status" value="1"/>
</dbReference>
<dbReference type="GO" id="GO:0004803">
    <property type="term" value="F:transposase activity"/>
    <property type="evidence" value="ECO:0007669"/>
    <property type="project" value="InterPro"/>
</dbReference>
<organism evidence="7 8">
    <name type="scientific">Microvirga makkahensis</name>
    <dbReference type="NCBI Taxonomy" id="1128670"/>
    <lineage>
        <taxon>Bacteria</taxon>
        <taxon>Pseudomonadati</taxon>
        <taxon>Pseudomonadota</taxon>
        <taxon>Alphaproteobacteria</taxon>
        <taxon>Hyphomicrobiales</taxon>
        <taxon>Methylobacteriaceae</taxon>
        <taxon>Microvirga</taxon>
    </lineage>
</organism>
<comment type="similarity">
    <text evidence="3">Belongs to the acylphosphatase family.</text>
</comment>
<sequence>MKRARNSLNPEADAESFIHAWFPSYRRITQKKGFKLLNFFRDHNKFYNIGPKSTRRIFQDKFLLSAYLAGIGISTPVTRWIVVQDTAFSPEGRRIPTSDLVRLLSSGRWFVKARSGSGGEGAFLLDHGMIRKADGSAEAVGKTNLLRLLKAHKSTLVQDVVVQSEDYAVFSPSSLNTIRCLTYLGRTGKVEIVAATLRMGTGNSVVDNVSVGGLYCGIDLDSHRLIHPGLIDEGKILGSKSFERHPTSNIVLPGYKLERLEDIFAICKSAHEALGGPMTVGWDVAMTDAGPCIIEGNAGWTATLHSLADPKVKSRLSAFFLRDYKISGAGYPADQQPMERNSLATVAFRVKGKVQRVGYRKWVTKLATEKGLRGQATNLDSGDVEVSLTGPLRLLEFAVFACMSGPHKAKVSEIEILSLAPYRQADRSARAPASKAKPARSAPSVPIKVPSARIDDGEITAYIHDTRYEDIPAEVIQRAKVLLLDSLGTIILGSGHPAAVPITNIAREVAGAQEAAIFGTDLRRSSQMAAFANAAYAQIHDFNDGHRIAAATGASAHPGRIVVPTALAECERRKATGKELLTALVIGYDVACKIRGGSVGTKSSFYAAAAVAARLRGQSIAQISTAMGLAGYASQSRFGSRIPANMDPYSRGLCARIGIEAAIAAGAGQKGPKLRDDPAVSLRFAERGLGTSFEIMNVYLKPFPTCRMTHGSLEALLKIRRDMNFGPDDIDKILVRQLPKGMYVARAQPEADMSYKRAQFNLYYCLARAVLDGELTVRQFERDSIDDPRVRDLAARIEIVSDKALGRSYPEQTRSSSVTVTLKDGRTNSLQVDLPKGDPTNFLTTEEVKLKFMSNASPVLGQAAAEKIVELVQEIETAESLQELVSCLCMSPEAPVDLLRRNRQSFLSTLGESPSPTAIKDTRKSSQRRFSKEFQDEAVRLALTSGRNHHEIAADLGVGQSTLRHWIRRRGREIEHPPEGRQEKVAAEQHLMR</sequence>
<dbReference type="InterPro" id="IPR042183">
    <property type="entry name" value="MmgE/PrpD_sf_1"/>
</dbReference>
<gene>
    <name evidence="7" type="ORF">GR328_22935</name>
</gene>
<dbReference type="EMBL" id="WURB01000029">
    <property type="protein sequence ID" value="MXQ14256.1"/>
    <property type="molecule type" value="Genomic_DNA"/>
</dbReference>
<comment type="caution">
    <text evidence="7">The sequence shown here is derived from an EMBL/GenBank/DDBJ whole genome shotgun (WGS) entry which is preliminary data.</text>
</comment>
<name>A0A7X3SR50_9HYPH</name>
<dbReference type="InterPro" id="IPR045337">
    <property type="entry name" value="MmgE_PrpD_C"/>
</dbReference>
<dbReference type="EC" id="3.6.1.7" evidence="2"/>
<dbReference type="InterPro" id="IPR002514">
    <property type="entry name" value="Transposase_8"/>
</dbReference>
<keyword evidence="2" id="KW-0378">Hydrolase</keyword>
<evidence type="ECO:0000256" key="1">
    <source>
        <dbReference type="ARBA" id="ARBA00006174"/>
    </source>
</evidence>
<evidence type="ECO:0000256" key="4">
    <source>
        <dbReference type="SAM" id="MobiDB-lite"/>
    </source>
</evidence>
<evidence type="ECO:0000256" key="2">
    <source>
        <dbReference type="PROSITE-ProRule" id="PRU00520"/>
    </source>
</evidence>
<feature type="active site" evidence="2">
    <location>
        <position position="360"/>
    </location>
</feature>
<feature type="active site" evidence="2">
    <location>
        <position position="378"/>
    </location>
</feature>
<dbReference type="InterPro" id="IPR001792">
    <property type="entry name" value="Acylphosphatase-like_dom"/>
</dbReference>
<proteinExistence type="inferred from homology"/>
<dbReference type="Gene3D" id="1.10.10.60">
    <property type="entry name" value="Homeodomain-like"/>
    <property type="match status" value="1"/>
</dbReference>
<dbReference type="InterPro" id="IPR042188">
    <property type="entry name" value="MmgE/PrpD_sf_2"/>
</dbReference>
<dbReference type="InterPro" id="IPR009057">
    <property type="entry name" value="Homeodomain-like_sf"/>
</dbReference>
<feature type="region of interest" description="Disordered" evidence="4">
    <location>
        <begin position="909"/>
        <end position="930"/>
    </location>
</feature>
<reference evidence="7 8" key="1">
    <citation type="submission" date="2019-12" db="EMBL/GenBank/DDBJ databases">
        <authorList>
            <person name="Yuan C.-G."/>
        </authorList>
    </citation>
    <scope>NUCLEOTIDE SEQUENCE [LARGE SCALE GENOMIC DNA]</scope>
    <source>
        <strain evidence="7 8">KCTC 23863</strain>
    </source>
</reference>
<dbReference type="GO" id="GO:0016829">
    <property type="term" value="F:lyase activity"/>
    <property type="evidence" value="ECO:0007669"/>
    <property type="project" value="InterPro"/>
</dbReference>
<feature type="domain" description="Acylphosphatase-like" evidence="6">
    <location>
        <begin position="345"/>
        <end position="431"/>
    </location>
</feature>
<dbReference type="Pfam" id="PF19305">
    <property type="entry name" value="MmgE_PrpD_C"/>
    <property type="match status" value="1"/>
</dbReference>
<feature type="transmembrane region" description="Helical" evidence="5">
    <location>
        <begin position="62"/>
        <end position="82"/>
    </location>
</feature>
<dbReference type="Pfam" id="PF01527">
    <property type="entry name" value="HTH_Tnp_1"/>
    <property type="match status" value="1"/>
</dbReference>
<dbReference type="InterPro" id="IPR005656">
    <property type="entry name" value="MmgE_PrpD"/>
</dbReference>
<evidence type="ECO:0000313" key="7">
    <source>
        <dbReference type="EMBL" id="MXQ14256.1"/>
    </source>
</evidence>
<dbReference type="SUPFAM" id="SSF54975">
    <property type="entry name" value="Acylphosphatase/BLUF domain-like"/>
    <property type="match status" value="1"/>
</dbReference>
<dbReference type="GO" id="GO:0006313">
    <property type="term" value="P:DNA transposition"/>
    <property type="evidence" value="ECO:0007669"/>
    <property type="project" value="InterPro"/>
</dbReference>
<reference evidence="7 8" key="2">
    <citation type="submission" date="2020-01" db="EMBL/GenBank/DDBJ databases">
        <title>Microvirga sp. nov., an arsenate reduction bacterium isolated from Tibet hotspring sediments.</title>
        <authorList>
            <person name="Xian W.-D."/>
            <person name="Li W.-J."/>
        </authorList>
    </citation>
    <scope>NUCLEOTIDE SEQUENCE [LARGE SCALE GENOMIC DNA]</scope>
    <source>
        <strain evidence="7 8">KCTC 23863</strain>
    </source>
</reference>
<dbReference type="Pfam" id="PF03972">
    <property type="entry name" value="MmgE_PrpD_N"/>
    <property type="match status" value="1"/>
</dbReference>
<evidence type="ECO:0000256" key="3">
    <source>
        <dbReference type="RuleBase" id="RU004168"/>
    </source>
</evidence>
<dbReference type="GO" id="GO:0003998">
    <property type="term" value="F:acylphosphatase activity"/>
    <property type="evidence" value="ECO:0007669"/>
    <property type="project" value="UniProtKB-EC"/>
</dbReference>
<keyword evidence="5" id="KW-0812">Transmembrane</keyword>
<dbReference type="InterPro" id="IPR045336">
    <property type="entry name" value="MmgE_PrpD_N"/>
</dbReference>
<comment type="similarity">
    <text evidence="1">Belongs to the PrpD family.</text>
</comment>
<feature type="compositionally biased region" description="Basic and acidic residues" evidence="4">
    <location>
        <begin position="972"/>
        <end position="993"/>
    </location>
</feature>
<dbReference type="InterPro" id="IPR039523">
    <property type="entry name" value="RimK-rel_E_lig_ATP-grasp"/>
</dbReference>
<dbReference type="Pfam" id="PF14397">
    <property type="entry name" value="ATPgrasp_ST"/>
    <property type="match status" value="1"/>
</dbReference>
<dbReference type="Gene3D" id="3.30.1330.120">
    <property type="entry name" value="2-methylcitrate dehydratase PrpD"/>
    <property type="match status" value="1"/>
</dbReference>
<keyword evidence="5" id="KW-1133">Transmembrane helix</keyword>
<comment type="catalytic activity">
    <reaction evidence="2">
        <text>an acyl phosphate + H2O = a carboxylate + phosphate + H(+)</text>
        <dbReference type="Rhea" id="RHEA:14965"/>
        <dbReference type="ChEBI" id="CHEBI:15377"/>
        <dbReference type="ChEBI" id="CHEBI:15378"/>
        <dbReference type="ChEBI" id="CHEBI:29067"/>
        <dbReference type="ChEBI" id="CHEBI:43474"/>
        <dbReference type="ChEBI" id="CHEBI:59918"/>
        <dbReference type="EC" id="3.6.1.7"/>
    </reaction>
</comment>
<dbReference type="PROSITE" id="PS51160">
    <property type="entry name" value="ACYLPHOSPHATASE_3"/>
    <property type="match status" value="1"/>
</dbReference>
<dbReference type="AlphaFoldDB" id="A0A7X3SR50"/>
<evidence type="ECO:0000259" key="6">
    <source>
        <dbReference type="PROSITE" id="PS51160"/>
    </source>
</evidence>
<dbReference type="SUPFAM" id="SSF103378">
    <property type="entry name" value="2-methylcitrate dehydratase PrpD"/>
    <property type="match status" value="1"/>
</dbReference>
<accession>A0A7X3SR50</accession>
<dbReference type="Proteomes" id="UP000436483">
    <property type="component" value="Unassembled WGS sequence"/>
</dbReference>
<keyword evidence="5" id="KW-0472">Membrane</keyword>
<dbReference type="Pfam" id="PF00708">
    <property type="entry name" value="Acylphosphatase"/>
    <property type="match status" value="1"/>
</dbReference>
<protein>
    <recommendedName>
        <fullName evidence="2">acylphosphatase</fullName>
        <ecNumber evidence="2">3.6.1.7</ecNumber>
    </recommendedName>
</protein>
<dbReference type="InterPro" id="IPR036148">
    <property type="entry name" value="MmgE/PrpD_sf"/>
</dbReference>
<dbReference type="SUPFAM" id="SSF46689">
    <property type="entry name" value="Homeodomain-like"/>
    <property type="match status" value="1"/>
</dbReference>
<dbReference type="Gene3D" id="3.30.70.100">
    <property type="match status" value="1"/>
</dbReference>
<keyword evidence="8" id="KW-1185">Reference proteome</keyword>